<evidence type="ECO:0000256" key="2">
    <source>
        <dbReference type="ARBA" id="ARBA00007362"/>
    </source>
</evidence>
<feature type="transmembrane region" description="Helical" evidence="3">
    <location>
        <begin position="61"/>
        <end position="82"/>
    </location>
</feature>
<evidence type="ECO:0000313" key="5">
    <source>
        <dbReference type="EMBL" id="OAH60387.1"/>
    </source>
</evidence>
<sequence length="297" mass="32587">MKSKIQFILSMIIFGTIGLVQRYIDLSSSETALLSSSIGCLFLMFVFFTMKKSIPWKLVEANAFVLFLSGIALGGNWIFLYQSYDHTTITNATLGYYFAPVFVMILSPIILKEQLPIKKMVCIGVAILGMVLIVGNGISASGKGDLLGIFFGLVAAAFYAALMLLNKFIYNMDKLEITIIQLGTTALLLLPYVLFTEGVSILEVARSSIPFIILLGIVNMGIGFWLFFSGMQKLKGQSIAMLSYVDPFVAILISAVILQEQMTAVQMLGGALLLGSTFVSENKSITFPKRFMKVPIK</sequence>
<dbReference type="InterPro" id="IPR000620">
    <property type="entry name" value="EamA_dom"/>
</dbReference>
<keyword evidence="3" id="KW-0812">Transmembrane</keyword>
<organism evidence="5 6">
    <name type="scientific">Domibacillus aminovorans</name>
    <dbReference type="NCBI Taxonomy" id="29332"/>
    <lineage>
        <taxon>Bacteria</taxon>
        <taxon>Bacillati</taxon>
        <taxon>Bacillota</taxon>
        <taxon>Bacilli</taxon>
        <taxon>Bacillales</taxon>
        <taxon>Bacillaceae</taxon>
        <taxon>Domibacillus</taxon>
    </lineage>
</organism>
<feature type="transmembrane region" description="Helical" evidence="3">
    <location>
        <begin position="30"/>
        <end position="49"/>
    </location>
</feature>
<keyword evidence="6" id="KW-1185">Reference proteome</keyword>
<dbReference type="InterPro" id="IPR037185">
    <property type="entry name" value="EmrE-like"/>
</dbReference>
<feature type="transmembrane region" description="Helical" evidence="3">
    <location>
        <begin position="207"/>
        <end position="227"/>
    </location>
</feature>
<feature type="transmembrane region" description="Helical" evidence="3">
    <location>
        <begin position="177"/>
        <end position="195"/>
    </location>
</feature>
<dbReference type="AlphaFoldDB" id="A0A177L501"/>
<comment type="subcellular location">
    <subcellularLocation>
        <location evidence="1">Endomembrane system</location>
        <topology evidence="1">Multi-pass membrane protein</topology>
    </subcellularLocation>
</comment>
<gene>
    <name evidence="5" type="ORF">AWH49_16115</name>
</gene>
<comment type="caution">
    <text evidence="5">The sequence shown here is derived from an EMBL/GenBank/DDBJ whole genome shotgun (WGS) entry which is preliminary data.</text>
</comment>
<evidence type="ECO:0000256" key="1">
    <source>
        <dbReference type="ARBA" id="ARBA00004127"/>
    </source>
</evidence>
<feature type="domain" description="EamA" evidence="4">
    <location>
        <begin position="5"/>
        <end position="134"/>
    </location>
</feature>
<keyword evidence="3" id="KW-0472">Membrane</keyword>
<dbReference type="PANTHER" id="PTHR22911:SF102">
    <property type="entry name" value="MEMBRANE PROTEIN"/>
    <property type="match status" value="1"/>
</dbReference>
<feature type="transmembrane region" description="Helical" evidence="3">
    <location>
        <begin position="94"/>
        <end position="111"/>
    </location>
</feature>
<reference evidence="5 6" key="1">
    <citation type="submission" date="2016-01" db="EMBL/GenBank/DDBJ databases">
        <title>Investigation of taxonomic status of Bacillus aminovorans.</title>
        <authorList>
            <person name="Verma A."/>
            <person name="Pal Y."/>
            <person name="Krishnamurthi S."/>
        </authorList>
    </citation>
    <scope>NUCLEOTIDE SEQUENCE [LARGE SCALE GENOMIC DNA]</scope>
    <source>
        <strain evidence="5 6">DSM 1314</strain>
    </source>
</reference>
<dbReference type="Proteomes" id="UP000076935">
    <property type="component" value="Unassembled WGS sequence"/>
</dbReference>
<feature type="transmembrane region" description="Helical" evidence="3">
    <location>
        <begin position="146"/>
        <end position="165"/>
    </location>
</feature>
<dbReference type="GO" id="GO:0016020">
    <property type="term" value="C:membrane"/>
    <property type="evidence" value="ECO:0007669"/>
    <property type="project" value="InterPro"/>
</dbReference>
<feature type="transmembrane region" description="Helical" evidence="3">
    <location>
        <begin position="7"/>
        <end position="24"/>
    </location>
</feature>
<feature type="transmembrane region" description="Helical" evidence="3">
    <location>
        <begin position="120"/>
        <end position="140"/>
    </location>
</feature>
<keyword evidence="3" id="KW-1133">Transmembrane helix</keyword>
<dbReference type="Pfam" id="PF00892">
    <property type="entry name" value="EamA"/>
    <property type="match status" value="2"/>
</dbReference>
<evidence type="ECO:0000259" key="4">
    <source>
        <dbReference type="Pfam" id="PF00892"/>
    </source>
</evidence>
<dbReference type="EMBL" id="LQWY01000038">
    <property type="protein sequence ID" value="OAH60387.1"/>
    <property type="molecule type" value="Genomic_DNA"/>
</dbReference>
<feature type="domain" description="EamA" evidence="4">
    <location>
        <begin position="147"/>
        <end position="279"/>
    </location>
</feature>
<protein>
    <submittedName>
        <fullName evidence="5">Transporter</fullName>
    </submittedName>
</protein>
<dbReference type="PANTHER" id="PTHR22911">
    <property type="entry name" value="ACYL-MALONYL CONDENSING ENZYME-RELATED"/>
    <property type="match status" value="1"/>
</dbReference>
<name>A0A177L501_9BACI</name>
<proteinExistence type="inferred from homology"/>
<dbReference type="RefSeq" id="WP_063966036.1">
    <property type="nucleotide sequence ID" value="NZ_JBCNAN010000031.1"/>
</dbReference>
<accession>A0A177L501</accession>
<comment type="similarity">
    <text evidence="2">Belongs to the EamA transporter family.</text>
</comment>
<feature type="transmembrane region" description="Helical" evidence="3">
    <location>
        <begin position="239"/>
        <end position="258"/>
    </location>
</feature>
<evidence type="ECO:0000313" key="6">
    <source>
        <dbReference type="Proteomes" id="UP000076935"/>
    </source>
</evidence>
<dbReference type="SUPFAM" id="SSF103481">
    <property type="entry name" value="Multidrug resistance efflux transporter EmrE"/>
    <property type="match status" value="2"/>
</dbReference>
<evidence type="ECO:0000256" key="3">
    <source>
        <dbReference type="SAM" id="Phobius"/>
    </source>
</evidence>